<evidence type="ECO:0000256" key="5">
    <source>
        <dbReference type="ARBA" id="ARBA00022679"/>
    </source>
</evidence>
<gene>
    <name evidence="18" type="ORF">N300_12795</name>
</gene>
<evidence type="ECO:0000256" key="1">
    <source>
        <dbReference type="ARBA" id="ARBA00004323"/>
    </source>
</evidence>
<evidence type="ECO:0000256" key="14">
    <source>
        <dbReference type="ARBA" id="ARBA00039109"/>
    </source>
</evidence>
<evidence type="ECO:0000256" key="15">
    <source>
        <dbReference type="ARBA" id="ARBA00050664"/>
    </source>
</evidence>
<dbReference type="FunFam" id="3.90.1480.20:FF:000013">
    <property type="entry name" value="ST6 N-acetylgalactosaminide alpha-2,6-sialyltransferase 1"/>
    <property type="match status" value="1"/>
</dbReference>
<evidence type="ECO:0000256" key="8">
    <source>
        <dbReference type="ARBA" id="ARBA00022989"/>
    </source>
</evidence>
<accession>A0A091J0U5</accession>
<sequence>SFKPSAELEEPTPSRKQLSSCLRPVMVRAKANPRFGQIFSFDTPVFMWDQHFTPETWDKLKTRHVPYGWQGLSHRVVGSTLQLLNTSANRHLFDRASLPRGCVRCAVVGNGGILNGSRQGKAIDGHDLVFRLNGAVIKGFEEDVGTKISFYGFTVNTMKNSLIAYEEYGFTQIPQAKDLRYIFIPSDIRDYVMLKAAIQGIPVPEGSDKGDKPQKYFGPEASAEKFKLLHPDFLHYLRARFLRSELLSTQYGTLYMPSTGALMLLTALHTCDQVSAYGFITSNYEEFSDHYYELEKKPLVFYANHDMMLEAALWRSLHRAGIMTLYQR</sequence>
<keyword evidence="5 18" id="KW-0808">Transferase</keyword>
<organism evidence="18 19">
    <name type="scientific">Calypte anna</name>
    <name type="common">Anna's hummingbird</name>
    <name type="synonym">Archilochus anna</name>
    <dbReference type="NCBI Taxonomy" id="9244"/>
    <lineage>
        <taxon>Eukaryota</taxon>
        <taxon>Metazoa</taxon>
        <taxon>Chordata</taxon>
        <taxon>Craniata</taxon>
        <taxon>Vertebrata</taxon>
        <taxon>Euteleostomi</taxon>
        <taxon>Archelosauria</taxon>
        <taxon>Archosauria</taxon>
        <taxon>Dinosauria</taxon>
        <taxon>Saurischia</taxon>
        <taxon>Theropoda</taxon>
        <taxon>Coelurosauria</taxon>
        <taxon>Aves</taxon>
        <taxon>Neognathae</taxon>
        <taxon>Neoaves</taxon>
        <taxon>Strisores</taxon>
        <taxon>Apodiformes</taxon>
        <taxon>Trochilidae</taxon>
        <taxon>Calypte</taxon>
    </lineage>
</organism>
<name>A0A091J0U5_CALAN</name>
<comment type="catalytic activity">
    <reaction evidence="15">
        <text>a 3-O-[N-acetyl-alpha-neuraminyl-(2-&gt;3)-beta-D-galactosyl-(1-&gt;3)-N-acetyl-alpha-D-galactosaminyl]-L-threonyl-[protein] + CMP-N-acetyl-beta-neuraminate = a 3-O-{alpha-Neu5Ac-(2-&gt;3)-beta-D-Gal-(1-&gt;3)-[alpha-Neu5Ac-(2-&gt;6)]-alpha-D-GalNAc}-L-threonyl-[protein] + CMP + H(+)</text>
        <dbReference type="Rhea" id="RHEA:81659"/>
        <dbReference type="Rhea" id="RHEA-COMP:14417"/>
        <dbReference type="Rhea" id="RHEA-COMP:16763"/>
        <dbReference type="ChEBI" id="CHEBI:15378"/>
        <dbReference type="ChEBI" id="CHEBI:57812"/>
        <dbReference type="ChEBI" id="CHEBI:60377"/>
        <dbReference type="ChEBI" id="CHEBI:139598"/>
        <dbReference type="ChEBI" id="CHEBI:156398"/>
    </reaction>
    <physiologicalReaction direction="left-to-right" evidence="15">
        <dbReference type="Rhea" id="RHEA:81660"/>
    </physiologicalReaction>
</comment>
<evidence type="ECO:0000256" key="17">
    <source>
        <dbReference type="PIRSR" id="PIRSR005557-2"/>
    </source>
</evidence>
<keyword evidence="4 18" id="KW-0328">Glycosyltransferase</keyword>
<dbReference type="Gene3D" id="3.90.1480.20">
    <property type="entry name" value="Glycosyl transferase family 29"/>
    <property type="match status" value="1"/>
</dbReference>
<keyword evidence="8" id="KW-1133">Transmembrane helix</keyword>
<evidence type="ECO:0000256" key="2">
    <source>
        <dbReference type="ARBA" id="ARBA00004922"/>
    </source>
</evidence>
<dbReference type="STRING" id="9244.A0A091J0U5"/>
<dbReference type="GO" id="GO:0006493">
    <property type="term" value="P:protein O-linked glycosylation"/>
    <property type="evidence" value="ECO:0007669"/>
    <property type="project" value="TreeGrafter"/>
</dbReference>
<evidence type="ECO:0000256" key="9">
    <source>
        <dbReference type="ARBA" id="ARBA00023034"/>
    </source>
</evidence>
<keyword evidence="6" id="KW-0812">Transmembrane</keyword>
<dbReference type="GO" id="GO:0000139">
    <property type="term" value="C:Golgi membrane"/>
    <property type="evidence" value="ECO:0007669"/>
    <property type="project" value="UniProtKB-SubCell"/>
</dbReference>
<evidence type="ECO:0000256" key="6">
    <source>
        <dbReference type="ARBA" id="ARBA00022692"/>
    </source>
</evidence>
<comment type="catalytic activity">
    <reaction evidence="13">
        <text>a beta-D-galactosyl-(1-&gt;3)-N-acetyl-alpha-D-galactosaminyl derivative + CMP-N-acetyl-beta-neuraminate = a beta-D-galactosyl-(1-&gt;3)-[N-acetyl-alpha-neuraminyl-(2-&gt;6)]-N-acetyl-alpha-D-galactosaminyl derivative + CMP + H(+)</text>
        <dbReference type="Rhea" id="RHEA:11136"/>
        <dbReference type="ChEBI" id="CHEBI:15378"/>
        <dbReference type="ChEBI" id="CHEBI:57812"/>
        <dbReference type="ChEBI" id="CHEBI:60377"/>
        <dbReference type="ChEBI" id="CHEBI:133470"/>
        <dbReference type="ChEBI" id="CHEBI:140764"/>
        <dbReference type="EC" id="2.4.3.3"/>
    </reaction>
    <physiologicalReaction direction="left-to-right" evidence="13">
        <dbReference type="Rhea" id="RHEA:11137"/>
    </physiologicalReaction>
</comment>
<evidence type="ECO:0000256" key="16">
    <source>
        <dbReference type="ARBA" id="ARBA00052285"/>
    </source>
</evidence>
<reference evidence="18 19" key="1">
    <citation type="submission" date="2014-04" db="EMBL/GenBank/DDBJ databases">
        <title>Genome evolution of avian class.</title>
        <authorList>
            <person name="Zhang G."/>
            <person name="Li C."/>
        </authorList>
    </citation>
    <scope>NUCLEOTIDE SEQUENCE [LARGE SCALE GENOMIC DNA]</scope>
    <source>
        <strain evidence="18">BGI_N300</strain>
    </source>
</reference>
<keyword evidence="11" id="KW-1015">Disulfide bond</keyword>
<evidence type="ECO:0000313" key="18">
    <source>
        <dbReference type="EMBL" id="KFP05411.1"/>
    </source>
</evidence>
<dbReference type="EMBL" id="KL218461">
    <property type="protein sequence ID" value="KFP05411.1"/>
    <property type="molecule type" value="Genomic_DNA"/>
</dbReference>
<dbReference type="InterPro" id="IPR038578">
    <property type="entry name" value="GT29-like_sf"/>
</dbReference>
<keyword evidence="9" id="KW-0333">Golgi apparatus</keyword>
<evidence type="ECO:0000256" key="7">
    <source>
        <dbReference type="ARBA" id="ARBA00022968"/>
    </source>
</evidence>
<proteinExistence type="inferred from homology"/>
<evidence type="ECO:0000256" key="4">
    <source>
        <dbReference type="ARBA" id="ARBA00022676"/>
    </source>
</evidence>
<dbReference type="Proteomes" id="UP000054308">
    <property type="component" value="Unassembled WGS sequence"/>
</dbReference>
<keyword evidence="19" id="KW-1185">Reference proteome</keyword>
<keyword evidence="10" id="KW-0472">Membrane</keyword>
<evidence type="ECO:0000256" key="3">
    <source>
        <dbReference type="ARBA" id="ARBA00006003"/>
    </source>
</evidence>
<keyword evidence="12" id="KW-0325">Glycoprotein</keyword>
<comment type="subcellular location">
    <subcellularLocation>
        <location evidence="1">Golgi apparatus membrane</location>
        <topology evidence="1">Single-pass type II membrane protein</topology>
    </subcellularLocation>
</comment>
<comment type="similarity">
    <text evidence="3">Belongs to the glycosyltransferase 29 family.</text>
</comment>
<dbReference type="InterPro" id="IPR001675">
    <property type="entry name" value="Glyco_trans_29"/>
</dbReference>
<dbReference type="PANTHER" id="PTHR45941">
    <property type="entry name" value="ALPHA-N-ACETYLGALACTOSAMINIDE ALPHA-2,6-SIALYLTRANSFERASE 2-LIKE-RELATED"/>
    <property type="match status" value="1"/>
</dbReference>
<feature type="non-terminal residue" evidence="18">
    <location>
        <position position="328"/>
    </location>
</feature>
<evidence type="ECO:0000256" key="10">
    <source>
        <dbReference type="ARBA" id="ARBA00023136"/>
    </source>
</evidence>
<comment type="pathway">
    <text evidence="2">Protein modification; protein glycosylation.</text>
</comment>
<dbReference type="InterPro" id="IPR012163">
    <property type="entry name" value="Sialyl_trans"/>
</dbReference>
<evidence type="ECO:0000313" key="19">
    <source>
        <dbReference type="Proteomes" id="UP000054308"/>
    </source>
</evidence>
<dbReference type="PANTHER" id="PTHR45941:SF5">
    <property type="entry name" value="ALPHA-N-ACETYLGALACTOSAMINIDE ALPHA-2,6-SIALYLTRANSFERASE 2"/>
    <property type="match status" value="1"/>
</dbReference>
<dbReference type="Pfam" id="PF00777">
    <property type="entry name" value="Glyco_transf_29"/>
    <property type="match status" value="1"/>
</dbReference>
<dbReference type="AlphaFoldDB" id="A0A091J0U5"/>
<evidence type="ECO:0000256" key="13">
    <source>
        <dbReference type="ARBA" id="ARBA00036348"/>
    </source>
</evidence>
<keyword evidence="7" id="KW-0735">Signal-anchor</keyword>
<dbReference type="GO" id="GO:0001665">
    <property type="term" value="F:alpha-N-acetylgalactosaminide alpha-2,6-sialyltransferase activity"/>
    <property type="evidence" value="ECO:0007669"/>
    <property type="project" value="UniProtKB-EC"/>
</dbReference>
<dbReference type="EC" id="2.4.3.3" evidence="14"/>
<evidence type="ECO:0000256" key="12">
    <source>
        <dbReference type="ARBA" id="ARBA00023180"/>
    </source>
</evidence>
<feature type="non-terminal residue" evidence="18">
    <location>
        <position position="1"/>
    </location>
</feature>
<protein>
    <recommendedName>
        <fullName evidence="14">alpha-N-acetylgalactosaminide alpha-2,6-sialyltransferase</fullName>
        <ecNumber evidence="14">2.4.3.3</ecNumber>
    </recommendedName>
</protein>
<comment type="catalytic activity">
    <reaction evidence="16">
        <text>a 3-O-[N-acetyl-alpha-D-galactosaminyl]-L-threonyl-[protein] + CMP-N-acetyl-beta-neuraminate = a 3-O-[N-acetyl-alpha-neuraminosyl-(2-&gt;6)-N-acetyl-alpha-D-galactosaminyl]-L-threonyl-[protein] + CMP + H(+)</text>
        <dbReference type="Rhea" id="RHEA:81643"/>
        <dbReference type="Rhea" id="RHEA-COMP:11689"/>
        <dbReference type="Rhea" id="RHEA-COMP:19720"/>
        <dbReference type="ChEBI" id="CHEBI:15378"/>
        <dbReference type="ChEBI" id="CHEBI:57812"/>
        <dbReference type="ChEBI" id="CHEBI:60377"/>
        <dbReference type="ChEBI" id="CHEBI:87075"/>
        <dbReference type="ChEBI" id="CHEBI:231970"/>
    </reaction>
    <physiologicalReaction direction="left-to-right" evidence="16">
        <dbReference type="Rhea" id="RHEA:81644"/>
    </physiologicalReaction>
</comment>
<dbReference type="PIRSF" id="PIRSF005557">
    <property type="entry name" value="Sialyl_trans"/>
    <property type="match status" value="1"/>
</dbReference>
<feature type="disulfide bond" evidence="17">
    <location>
        <begin position="105"/>
        <end position="271"/>
    </location>
</feature>
<evidence type="ECO:0000256" key="11">
    <source>
        <dbReference type="ARBA" id="ARBA00023157"/>
    </source>
</evidence>